<dbReference type="InterPro" id="IPR050319">
    <property type="entry name" value="ABC_transp_ATP-bind"/>
</dbReference>
<dbReference type="InterPro" id="IPR017871">
    <property type="entry name" value="ABC_transporter-like_CS"/>
</dbReference>
<feature type="domain" description="ABC transporter" evidence="5">
    <location>
        <begin position="8"/>
        <end position="263"/>
    </location>
</feature>
<evidence type="ECO:0000256" key="1">
    <source>
        <dbReference type="ARBA" id="ARBA00005417"/>
    </source>
</evidence>
<dbReference type="NCBIfam" id="TIGR01727">
    <property type="entry name" value="oligo_HPY"/>
    <property type="match status" value="1"/>
</dbReference>
<keyword evidence="4 6" id="KW-0067">ATP-binding</keyword>
<dbReference type="Pfam" id="PF08352">
    <property type="entry name" value="oligo_HPY"/>
    <property type="match status" value="1"/>
</dbReference>
<dbReference type="PANTHER" id="PTHR43776">
    <property type="entry name" value="TRANSPORT ATP-BINDING PROTEIN"/>
    <property type="match status" value="1"/>
</dbReference>
<evidence type="ECO:0000256" key="3">
    <source>
        <dbReference type="ARBA" id="ARBA00022741"/>
    </source>
</evidence>
<evidence type="ECO:0000259" key="5">
    <source>
        <dbReference type="PROSITE" id="PS50893"/>
    </source>
</evidence>
<dbReference type="Proteomes" id="UP000693672">
    <property type="component" value="Unassembled WGS sequence"/>
</dbReference>
<evidence type="ECO:0000256" key="2">
    <source>
        <dbReference type="ARBA" id="ARBA00022448"/>
    </source>
</evidence>
<comment type="similarity">
    <text evidence="1">Belongs to the ABC transporter superfamily.</text>
</comment>
<name>A0A916NL54_9BACL</name>
<dbReference type="GO" id="GO:0005524">
    <property type="term" value="F:ATP binding"/>
    <property type="evidence" value="ECO:0007669"/>
    <property type="project" value="UniProtKB-KW"/>
</dbReference>
<protein>
    <submittedName>
        <fullName evidence="6">Oligopeptide transport ATP-binding protein OppF</fullName>
    </submittedName>
</protein>
<dbReference type="GO" id="GO:0015833">
    <property type="term" value="P:peptide transport"/>
    <property type="evidence" value="ECO:0007669"/>
    <property type="project" value="InterPro"/>
</dbReference>
<dbReference type="InterPro" id="IPR003593">
    <property type="entry name" value="AAA+_ATPase"/>
</dbReference>
<dbReference type="InterPro" id="IPR003439">
    <property type="entry name" value="ABC_transporter-like_ATP-bd"/>
</dbReference>
<keyword evidence="2" id="KW-0813">Transport</keyword>
<accession>A0A916NL54</accession>
<keyword evidence="3" id="KW-0547">Nucleotide-binding</keyword>
<reference evidence="6" key="1">
    <citation type="submission" date="2021-06" db="EMBL/GenBank/DDBJ databases">
        <authorList>
            <person name="Criscuolo A."/>
        </authorList>
    </citation>
    <scope>NUCLEOTIDE SEQUENCE</scope>
    <source>
        <strain evidence="6">CIP111600</strain>
    </source>
</reference>
<comment type="caution">
    <text evidence="6">The sequence shown here is derived from an EMBL/GenBank/DDBJ whole genome shotgun (WGS) entry which is preliminary data.</text>
</comment>
<proteinExistence type="inferred from homology"/>
<organism evidence="6 7">
    <name type="scientific">Paenibacillus solanacearum</name>
    <dbReference type="NCBI Taxonomy" id="2048548"/>
    <lineage>
        <taxon>Bacteria</taxon>
        <taxon>Bacillati</taxon>
        <taxon>Bacillota</taxon>
        <taxon>Bacilli</taxon>
        <taxon>Bacillales</taxon>
        <taxon>Paenibacillaceae</taxon>
        <taxon>Paenibacillus</taxon>
    </lineage>
</organism>
<dbReference type="GO" id="GO:0055085">
    <property type="term" value="P:transmembrane transport"/>
    <property type="evidence" value="ECO:0007669"/>
    <property type="project" value="UniProtKB-ARBA"/>
</dbReference>
<dbReference type="PROSITE" id="PS00211">
    <property type="entry name" value="ABC_TRANSPORTER_1"/>
    <property type="match status" value="1"/>
</dbReference>
<dbReference type="SMART" id="SM00382">
    <property type="entry name" value="AAA"/>
    <property type="match status" value="1"/>
</dbReference>
<keyword evidence="7" id="KW-1185">Reference proteome</keyword>
<dbReference type="PANTHER" id="PTHR43776:SF7">
    <property type="entry name" value="D,D-DIPEPTIDE TRANSPORT ATP-BINDING PROTEIN DDPF-RELATED"/>
    <property type="match status" value="1"/>
</dbReference>
<dbReference type="FunFam" id="3.40.50.300:FF:000016">
    <property type="entry name" value="Oligopeptide ABC transporter ATP-binding component"/>
    <property type="match status" value="1"/>
</dbReference>
<evidence type="ECO:0000313" key="6">
    <source>
        <dbReference type="EMBL" id="CAG7597817.1"/>
    </source>
</evidence>
<dbReference type="InterPro" id="IPR013563">
    <property type="entry name" value="Oligopep_ABC_C"/>
</dbReference>
<dbReference type="PROSITE" id="PS50893">
    <property type="entry name" value="ABC_TRANSPORTER_2"/>
    <property type="match status" value="1"/>
</dbReference>
<dbReference type="CDD" id="cd03257">
    <property type="entry name" value="ABC_NikE_OppD_transporters"/>
    <property type="match status" value="1"/>
</dbReference>
<evidence type="ECO:0000256" key="4">
    <source>
        <dbReference type="ARBA" id="ARBA00022840"/>
    </source>
</evidence>
<sequence length="339" mass="37979">MENNSRILEVTSLKKYFPVKKGFLKRTVGHVKAVDDIHLHINEGETLGLVGESGCGKTTLGRCILRAIEPSEGSARFKDRKGNPVELTTLDPKQLRKIRRDMQLIFQDPYSSLNPRMTVLNIIGEPLLCNGIAKGEELRERVKRLMEMVGLNSRHLERYPHAFSGGQRQRIGIARALATNPRFIVCDEAVSALDVSVQAQILNLLQDLQEQLNLSYLFISHDLGVIQHISDRVGVMYVGKMVEMAETDALFNTPKHPYTEALLSAKPVPDPRAKSRRIILEGEVANPANPPSGCYFHPRCKYATELCKQKAPEWTEVGKDHYVACHLAGELELQGVHTQ</sequence>
<dbReference type="Pfam" id="PF00005">
    <property type="entry name" value="ABC_tran"/>
    <property type="match status" value="1"/>
</dbReference>
<dbReference type="AlphaFoldDB" id="A0A916NL54"/>
<gene>
    <name evidence="6" type="primary">oppF_1</name>
    <name evidence="6" type="ORF">PAESOLCIP111_00176</name>
</gene>
<dbReference type="RefSeq" id="WP_218090007.1">
    <property type="nucleotide sequence ID" value="NZ_CAJVAS010000001.1"/>
</dbReference>
<evidence type="ECO:0000313" key="7">
    <source>
        <dbReference type="Proteomes" id="UP000693672"/>
    </source>
</evidence>
<dbReference type="GO" id="GO:0016887">
    <property type="term" value="F:ATP hydrolysis activity"/>
    <property type="evidence" value="ECO:0007669"/>
    <property type="project" value="InterPro"/>
</dbReference>
<dbReference type="EMBL" id="CAJVAS010000001">
    <property type="protein sequence ID" value="CAG7597817.1"/>
    <property type="molecule type" value="Genomic_DNA"/>
</dbReference>